<dbReference type="Pfam" id="PF26133">
    <property type="entry name" value="DUF8039"/>
    <property type="match status" value="1"/>
</dbReference>
<sequence length="473" mass="53335">MAGKLKMREEASQSDPSLLLNPPSPIPRHVKWKGGRVGRNGKYTSKRSREIAEKIDVLEEETKKGNFFPYGRDDILTAATERPEHPGRVRAARTGVGIIEYFGSRAYQGRLSSGLTKQDVDKIKKEMLHDVEKQVTLKVTQQVTEQVIGQVTEQLKQVFAQQLRDELRKMGLTQQQGTKPHTEAHNTPSPHVSTKGSNAPRDVSGSDDDDDDDLSRLYVDTPFHLVAMGKVHNLGPTIHHQMVDANIVRVEVVKVLDASALVPIPSEEVQFVGQAPCQFIQWPRRLVNPQDDDHDQHIASDENKDPISRLLAMTKHIGLQPIELILKGDIIGRVDISLFLGCEEIMEICLGNQMLSAVILQVWILNHWQLFVLCPKQNTIVFLCSLGNKPKKNIRSLLELEMQAHQMTKNKRNSKAKWIQPMSRMQKGGYECGYYVMRHMATVVSAGIVDSWMKVFPYTCDFIVTVHVISFAS</sequence>
<dbReference type="InterPro" id="IPR038765">
    <property type="entry name" value="Papain-like_cys_pep_sf"/>
</dbReference>
<dbReference type="Proteomes" id="UP001152484">
    <property type="component" value="Unassembled WGS sequence"/>
</dbReference>
<keyword evidence="4" id="KW-1185">Reference proteome</keyword>
<dbReference type="InterPro" id="IPR058352">
    <property type="entry name" value="DUF8039"/>
</dbReference>
<protein>
    <recommendedName>
        <fullName evidence="2">DUF8039 domain-containing protein</fullName>
    </recommendedName>
</protein>
<dbReference type="AlphaFoldDB" id="A0A9P0YZ06"/>
<dbReference type="EMBL" id="CAMAPE010000013">
    <property type="protein sequence ID" value="CAH9080403.1"/>
    <property type="molecule type" value="Genomic_DNA"/>
</dbReference>
<reference evidence="3" key="1">
    <citation type="submission" date="2022-07" db="EMBL/GenBank/DDBJ databases">
        <authorList>
            <person name="Macas J."/>
            <person name="Novak P."/>
            <person name="Neumann P."/>
        </authorList>
    </citation>
    <scope>NUCLEOTIDE SEQUENCE</scope>
</reference>
<organism evidence="3 4">
    <name type="scientific">Cuscuta europaea</name>
    <name type="common">European dodder</name>
    <dbReference type="NCBI Taxonomy" id="41803"/>
    <lineage>
        <taxon>Eukaryota</taxon>
        <taxon>Viridiplantae</taxon>
        <taxon>Streptophyta</taxon>
        <taxon>Embryophyta</taxon>
        <taxon>Tracheophyta</taxon>
        <taxon>Spermatophyta</taxon>
        <taxon>Magnoliopsida</taxon>
        <taxon>eudicotyledons</taxon>
        <taxon>Gunneridae</taxon>
        <taxon>Pentapetalae</taxon>
        <taxon>asterids</taxon>
        <taxon>lamiids</taxon>
        <taxon>Solanales</taxon>
        <taxon>Convolvulaceae</taxon>
        <taxon>Cuscuteae</taxon>
        <taxon>Cuscuta</taxon>
        <taxon>Cuscuta subgen. Cuscuta</taxon>
    </lineage>
</organism>
<evidence type="ECO:0000259" key="2">
    <source>
        <dbReference type="Pfam" id="PF26133"/>
    </source>
</evidence>
<feature type="region of interest" description="Disordered" evidence="1">
    <location>
        <begin position="173"/>
        <end position="213"/>
    </location>
</feature>
<evidence type="ECO:0000313" key="4">
    <source>
        <dbReference type="Proteomes" id="UP001152484"/>
    </source>
</evidence>
<dbReference type="PANTHER" id="PTHR33018:SF34">
    <property type="entry name" value="OS02G0472350 PROTEIN"/>
    <property type="match status" value="1"/>
</dbReference>
<accession>A0A9P0YZ06</accession>
<feature type="compositionally biased region" description="Basic and acidic residues" evidence="1">
    <location>
        <begin position="1"/>
        <end position="11"/>
    </location>
</feature>
<gene>
    <name evidence="3" type="ORF">CEURO_LOCUS7494</name>
</gene>
<evidence type="ECO:0000256" key="1">
    <source>
        <dbReference type="SAM" id="MobiDB-lite"/>
    </source>
</evidence>
<feature type="region of interest" description="Disordered" evidence="1">
    <location>
        <begin position="1"/>
        <end position="43"/>
    </location>
</feature>
<feature type="domain" description="DUF8039" evidence="2">
    <location>
        <begin position="223"/>
        <end position="288"/>
    </location>
</feature>
<dbReference type="PANTHER" id="PTHR33018">
    <property type="entry name" value="OS10G0338966 PROTEIN-RELATED"/>
    <property type="match status" value="1"/>
</dbReference>
<proteinExistence type="predicted"/>
<dbReference type="SUPFAM" id="SSF54001">
    <property type="entry name" value="Cysteine proteinases"/>
    <property type="match status" value="1"/>
</dbReference>
<comment type="caution">
    <text evidence="3">The sequence shown here is derived from an EMBL/GenBank/DDBJ whole genome shotgun (WGS) entry which is preliminary data.</text>
</comment>
<evidence type="ECO:0000313" key="3">
    <source>
        <dbReference type="EMBL" id="CAH9080403.1"/>
    </source>
</evidence>
<dbReference type="OrthoDB" id="1731907at2759"/>
<name>A0A9P0YZ06_CUSEU</name>
<feature type="compositionally biased region" description="Polar residues" evidence="1">
    <location>
        <begin position="173"/>
        <end position="197"/>
    </location>
</feature>
<dbReference type="Gene3D" id="3.40.395.10">
    <property type="entry name" value="Adenoviral Proteinase, Chain A"/>
    <property type="match status" value="1"/>
</dbReference>